<keyword evidence="2" id="KW-0276">Fatty acid metabolism</keyword>
<dbReference type="PANTHER" id="PTHR43272">
    <property type="entry name" value="LONG-CHAIN-FATTY-ACID--COA LIGASE"/>
    <property type="match status" value="1"/>
</dbReference>
<evidence type="ECO:0000256" key="1">
    <source>
        <dbReference type="ARBA" id="ARBA00022598"/>
    </source>
</evidence>
<dbReference type="InterPro" id="IPR020845">
    <property type="entry name" value="AMP-binding_CS"/>
</dbReference>
<accession>A0A7W6WAA3</accession>
<dbReference type="Gene3D" id="3.40.50.12780">
    <property type="entry name" value="N-terminal domain of ligase-like"/>
    <property type="match status" value="1"/>
</dbReference>
<sequence>MMARKRNQSFTPDFADVGRFDTFPKLLAHNAATFPDAVIMREKEFGIWNEFTFADYQRKVRLYALGFRALGIARGVCIGLLGANRPEWVWGEVAAHAIGATSLGIYQDALGEEAAYLITTADVHAILCEDEEQVDKLLELGDQIPSVRVIVYSDPRGMRKYDDPRLLSEEELCARGAALDAEQPDLYEAEVAMGRGEDVSILCTTSGTTSKPKLAMLQSGPFLAHCLDYLEADPKCPGDDYVSVLPLPWIMEQVYVVGQQLIARNIINFVEDEATTMADLREIGPTFVLLAPRVWESIAAEIRARMMDSTRLKRLMYAWGSRIGMKALESGRRSWLADALLFRALRDRYGFSFLTSATTGGAAMGPETFKFFHAMGVPLKQLYGQTELAGAYTIHRPDDIDAETVGVPFDKAAVRIHEPDAEGVGEIVGRSLGMFLGYFQNQEATDADKRDGWMYTGDAGYINRTNGHLVVIDRVKDLANTSRGVRFSPQYIENKLKFSPFVAEAVILGRDLPYLASMICIRWSIVSKWAEQKGIGFTNYTNLSAQPEVYTLLRDEVRKVNETLPEAQRIRKFLLLYKELDPDDGELTRTRKVRRSVIAEKYDREIEAIYADRDHVDVDTTITFQDGTKARIQTQLRVETLLSPDNGPPARQAAE</sequence>
<dbReference type="PANTHER" id="PTHR43272:SF32">
    <property type="entry name" value="AMP-DEPENDENT SYNTHETASE_LIGASE DOMAIN-CONTAINING PROTEIN"/>
    <property type="match status" value="1"/>
</dbReference>
<dbReference type="EMBL" id="JACIGK010000012">
    <property type="protein sequence ID" value="MBB4266271.1"/>
    <property type="molecule type" value="Genomic_DNA"/>
</dbReference>
<dbReference type="PROSITE" id="PS00455">
    <property type="entry name" value="AMP_BINDING"/>
    <property type="match status" value="1"/>
</dbReference>
<dbReference type="Pfam" id="PF00501">
    <property type="entry name" value="AMP-binding"/>
    <property type="match status" value="1"/>
</dbReference>
<keyword evidence="6" id="KW-1185">Reference proteome</keyword>
<feature type="domain" description="AMP-dependent synthetase/ligase" evidence="4">
    <location>
        <begin position="28"/>
        <end position="439"/>
    </location>
</feature>
<dbReference type="InterPro" id="IPR000873">
    <property type="entry name" value="AMP-dep_synth/lig_dom"/>
</dbReference>
<evidence type="ECO:0000256" key="2">
    <source>
        <dbReference type="ARBA" id="ARBA00022832"/>
    </source>
</evidence>
<proteinExistence type="predicted"/>
<dbReference type="Proteomes" id="UP000554286">
    <property type="component" value="Unassembled WGS sequence"/>
</dbReference>
<dbReference type="SUPFAM" id="SSF56801">
    <property type="entry name" value="Acetyl-CoA synthetase-like"/>
    <property type="match status" value="1"/>
</dbReference>
<dbReference type="AlphaFoldDB" id="A0A7W6WAA3"/>
<dbReference type="CDD" id="cd17641">
    <property type="entry name" value="LC_FACS_bac1"/>
    <property type="match status" value="1"/>
</dbReference>
<protein>
    <submittedName>
        <fullName evidence="5">Long-chain acyl-CoA synthetase</fullName>
        <ecNumber evidence="5">6.2.1.3</ecNumber>
    </submittedName>
</protein>
<evidence type="ECO:0000313" key="5">
    <source>
        <dbReference type="EMBL" id="MBB4266271.1"/>
    </source>
</evidence>
<name>A0A7W6WAA3_9PROT</name>
<evidence type="ECO:0000259" key="4">
    <source>
        <dbReference type="Pfam" id="PF00501"/>
    </source>
</evidence>
<dbReference type="InterPro" id="IPR042099">
    <property type="entry name" value="ANL_N_sf"/>
</dbReference>
<gene>
    <name evidence="5" type="ORF">GGD89_001902</name>
</gene>
<dbReference type="GO" id="GO:0004467">
    <property type="term" value="F:long-chain fatty acid-CoA ligase activity"/>
    <property type="evidence" value="ECO:0007669"/>
    <property type="project" value="UniProtKB-EC"/>
</dbReference>
<evidence type="ECO:0000313" key="6">
    <source>
        <dbReference type="Proteomes" id="UP000554286"/>
    </source>
</evidence>
<reference evidence="5 6" key="1">
    <citation type="submission" date="2020-08" db="EMBL/GenBank/DDBJ databases">
        <title>Genome sequencing of Purple Non-Sulfur Bacteria from various extreme environments.</title>
        <authorList>
            <person name="Mayer M."/>
        </authorList>
    </citation>
    <scope>NUCLEOTIDE SEQUENCE [LARGE SCALE GENOMIC DNA]</scope>
    <source>
        <strain evidence="5 6">JA131</strain>
    </source>
</reference>
<dbReference type="GO" id="GO:0016020">
    <property type="term" value="C:membrane"/>
    <property type="evidence" value="ECO:0007669"/>
    <property type="project" value="TreeGrafter"/>
</dbReference>
<keyword evidence="1 5" id="KW-0436">Ligase</keyword>
<organism evidence="5 6">
    <name type="scientific">Roseospira visakhapatnamensis</name>
    <dbReference type="NCBI Taxonomy" id="390880"/>
    <lineage>
        <taxon>Bacteria</taxon>
        <taxon>Pseudomonadati</taxon>
        <taxon>Pseudomonadota</taxon>
        <taxon>Alphaproteobacteria</taxon>
        <taxon>Rhodospirillales</taxon>
        <taxon>Rhodospirillaceae</taxon>
        <taxon>Roseospira</taxon>
    </lineage>
</organism>
<dbReference type="Pfam" id="PF23562">
    <property type="entry name" value="AMP-binding_C_3"/>
    <property type="match status" value="1"/>
</dbReference>
<comment type="caution">
    <text evidence="5">The sequence shown here is derived from an EMBL/GenBank/DDBJ whole genome shotgun (WGS) entry which is preliminary data.</text>
</comment>
<evidence type="ECO:0000256" key="3">
    <source>
        <dbReference type="ARBA" id="ARBA00023098"/>
    </source>
</evidence>
<keyword evidence="3" id="KW-0443">Lipid metabolism</keyword>
<dbReference type="EC" id="6.2.1.3" evidence="5"/>